<protein>
    <submittedName>
        <fullName evidence="2">Uncharacterized protein</fullName>
    </submittedName>
</protein>
<name>X1EV90_9ZZZZ</name>
<dbReference type="EMBL" id="BARU01006818">
    <property type="protein sequence ID" value="GAH37316.1"/>
    <property type="molecule type" value="Genomic_DNA"/>
</dbReference>
<sequence length="40" mass="4501">MIKDNNVMNSSHNNRYATQLISSEGGNQEKNKACGELYQL</sequence>
<comment type="caution">
    <text evidence="2">The sequence shown here is derived from an EMBL/GenBank/DDBJ whole genome shotgun (WGS) entry which is preliminary data.</text>
</comment>
<gene>
    <name evidence="2" type="ORF">S03H2_13429</name>
</gene>
<organism evidence="2">
    <name type="scientific">marine sediment metagenome</name>
    <dbReference type="NCBI Taxonomy" id="412755"/>
    <lineage>
        <taxon>unclassified sequences</taxon>
        <taxon>metagenomes</taxon>
        <taxon>ecological metagenomes</taxon>
    </lineage>
</organism>
<accession>X1EV90</accession>
<evidence type="ECO:0000313" key="2">
    <source>
        <dbReference type="EMBL" id="GAH37316.1"/>
    </source>
</evidence>
<reference evidence="2" key="1">
    <citation type="journal article" date="2014" name="Front. Microbiol.">
        <title>High frequency of phylogenetically diverse reductive dehalogenase-homologous genes in deep subseafloor sedimentary metagenomes.</title>
        <authorList>
            <person name="Kawai M."/>
            <person name="Futagami T."/>
            <person name="Toyoda A."/>
            <person name="Takaki Y."/>
            <person name="Nishi S."/>
            <person name="Hori S."/>
            <person name="Arai W."/>
            <person name="Tsubouchi T."/>
            <person name="Morono Y."/>
            <person name="Uchiyama I."/>
            <person name="Ito T."/>
            <person name="Fujiyama A."/>
            <person name="Inagaki F."/>
            <person name="Takami H."/>
        </authorList>
    </citation>
    <scope>NUCLEOTIDE SEQUENCE</scope>
    <source>
        <strain evidence="2">Expedition CK06-06</strain>
    </source>
</reference>
<feature type="compositionally biased region" description="Polar residues" evidence="1">
    <location>
        <begin position="1"/>
        <end position="26"/>
    </location>
</feature>
<dbReference type="AlphaFoldDB" id="X1EV90"/>
<proteinExistence type="predicted"/>
<feature type="region of interest" description="Disordered" evidence="1">
    <location>
        <begin position="1"/>
        <end position="40"/>
    </location>
</feature>
<evidence type="ECO:0000256" key="1">
    <source>
        <dbReference type="SAM" id="MobiDB-lite"/>
    </source>
</evidence>